<evidence type="ECO:0000259" key="3">
    <source>
        <dbReference type="Pfam" id="PF00892"/>
    </source>
</evidence>
<feature type="domain" description="EamA" evidence="3">
    <location>
        <begin position="2"/>
        <end position="137"/>
    </location>
</feature>
<dbReference type="PANTHER" id="PTHR22911:SF137">
    <property type="entry name" value="SOLUTE CARRIER FAMILY 35 MEMBER G2-RELATED"/>
    <property type="match status" value="1"/>
</dbReference>
<evidence type="ECO:0000256" key="2">
    <source>
        <dbReference type="SAM" id="Phobius"/>
    </source>
</evidence>
<feature type="transmembrane region" description="Helical" evidence="2">
    <location>
        <begin position="216"/>
        <end position="235"/>
    </location>
</feature>
<feature type="transmembrane region" description="Helical" evidence="2">
    <location>
        <begin position="65"/>
        <end position="86"/>
    </location>
</feature>
<keyword evidence="2" id="KW-0472">Membrane</keyword>
<protein>
    <submittedName>
        <fullName evidence="4">Multidrug DMT transporter permease</fullName>
    </submittedName>
</protein>
<dbReference type="GO" id="GO:0016020">
    <property type="term" value="C:membrane"/>
    <property type="evidence" value="ECO:0007669"/>
    <property type="project" value="InterPro"/>
</dbReference>
<keyword evidence="5" id="KW-1185">Reference proteome</keyword>
<keyword evidence="2" id="KW-0812">Transmembrane</keyword>
<dbReference type="RefSeq" id="WP_123197678.1">
    <property type="nucleotide sequence ID" value="NZ_QICB01000002.1"/>
</dbReference>
<dbReference type="AlphaFoldDB" id="A0A3N0AHC9"/>
<dbReference type="InterPro" id="IPR037185">
    <property type="entry name" value="EmrE-like"/>
</dbReference>
<accession>A0A3N0AHC9</accession>
<evidence type="ECO:0000313" key="4">
    <source>
        <dbReference type="EMBL" id="RNL20577.1"/>
    </source>
</evidence>
<dbReference type="Proteomes" id="UP000267368">
    <property type="component" value="Unassembled WGS sequence"/>
</dbReference>
<feature type="transmembrane region" description="Helical" evidence="2">
    <location>
        <begin position="184"/>
        <end position="204"/>
    </location>
</feature>
<feature type="transmembrane region" description="Helical" evidence="2">
    <location>
        <begin position="152"/>
        <end position="172"/>
    </location>
</feature>
<organism evidence="4 5">
    <name type="scientific">Slackia faecicanis</name>
    <dbReference type="NCBI Taxonomy" id="255723"/>
    <lineage>
        <taxon>Bacteria</taxon>
        <taxon>Bacillati</taxon>
        <taxon>Actinomycetota</taxon>
        <taxon>Coriobacteriia</taxon>
        <taxon>Eggerthellales</taxon>
        <taxon>Eggerthellaceae</taxon>
        <taxon>Slackia</taxon>
    </lineage>
</organism>
<feature type="transmembrane region" description="Helical" evidence="2">
    <location>
        <begin position="31"/>
        <end position="53"/>
    </location>
</feature>
<keyword evidence="2" id="KW-1133">Transmembrane helix</keyword>
<evidence type="ECO:0000256" key="1">
    <source>
        <dbReference type="ARBA" id="ARBA00007362"/>
    </source>
</evidence>
<dbReference type="SUPFAM" id="SSF103481">
    <property type="entry name" value="Multidrug resistance efflux transporter EmrE"/>
    <property type="match status" value="2"/>
</dbReference>
<proteinExistence type="inferred from homology"/>
<name>A0A3N0AHC9_9ACTN</name>
<gene>
    <name evidence="4" type="ORF">DMP07_03025</name>
</gene>
<feature type="transmembrane region" description="Helical" evidence="2">
    <location>
        <begin position="271"/>
        <end position="288"/>
    </location>
</feature>
<dbReference type="PANTHER" id="PTHR22911">
    <property type="entry name" value="ACYL-MALONYL CONDENSING ENZYME-RELATED"/>
    <property type="match status" value="1"/>
</dbReference>
<dbReference type="Gene3D" id="1.10.3730.20">
    <property type="match status" value="1"/>
</dbReference>
<reference evidence="5" key="1">
    <citation type="submission" date="2018-05" db="EMBL/GenBank/DDBJ databases">
        <title>Genome Sequencing of selected type strains of the family Eggerthellaceae.</title>
        <authorList>
            <person name="Danylec N."/>
            <person name="Stoll D.A."/>
            <person name="Doetsch A."/>
            <person name="Huch M."/>
        </authorList>
    </citation>
    <scope>NUCLEOTIDE SEQUENCE [LARGE SCALE GENOMIC DNA]</scope>
    <source>
        <strain evidence="5">DSM 17537</strain>
    </source>
</reference>
<comment type="caution">
    <text evidence="4">The sequence shown here is derived from an EMBL/GenBank/DDBJ whole genome shotgun (WGS) entry which is preliminary data.</text>
</comment>
<dbReference type="Pfam" id="PF00892">
    <property type="entry name" value="EamA"/>
    <property type="match status" value="2"/>
</dbReference>
<comment type="similarity">
    <text evidence="1">Belongs to the EamA transporter family.</text>
</comment>
<feature type="domain" description="EamA" evidence="3">
    <location>
        <begin position="151"/>
        <end position="283"/>
    </location>
</feature>
<dbReference type="OrthoDB" id="9806718at2"/>
<dbReference type="EMBL" id="QICB01000002">
    <property type="protein sequence ID" value="RNL20577.1"/>
    <property type="molecule type" value="Genomic_DNA"/>
</dbReference>
<feature type="transmembrane region" description="Helical" evidence="2">
    <location>
        <begin position="241"/>
        <end position="264"/>
    </location>
</feature>
<sequence>MSWIAAAFAAAFFAGITSILAKCGIKTTDSDVATALRTCVVLVFAWIVAALSGPLDAMGAISARSWLFLLLSGLATGASWICYFKALSIGDVNKVVPVDKSSTVLATLLAIVLFGETSNLGVKLAGTAAVALGTFMMIEKKQGGSVSNDRTWLLWAIGAAVFAALTSLLAKVGIKGVESNLATAIRTCVVLAMAWAIVAIKGKLGQVRGVRRGELGFLAASGLATGASWLFYYYAISAGQISVVVQIDKLSVLVSVLFAFFAFGEKLTKKSAAGLALIVLGTSAMAWWT</sequence>
<dbReference type="InterPro" id="IPR000620">
    <property type="entry name" value="EamA_dom"/>
</dbReference>
<evidence type="ECO:0000313" key="5">
    <source>
        <dbReference type="Proteomes" id="UP000267368"/>
    </source>
</evidence>